<proteinExistence type="predicted"/>
<dbReference type="EMBL" id="FO818640">
    <property type="protein sequence ID" value="CDM95123.1"/>
    <property type="molecule type" value="Genomic_DNA"/>
</dbReference>
<keyword evidence="2" id="KW-1185">Reference proteome</keyword>
<sequence>MTVFSVGAIAFSQARASIKTLVFERPTMTVSTPLRDNQGETP</sequence>
<gene>
    <name evidence="1" type="ORF">ARTHRO_30389</name>
</gene>
<reference evidence="1 2" key="1">
    <citation type="submission" date="2014-02" db="EMBL/GenBank/DDBJ databases">
        <authorList>
            <person name="Genoscope - CEA"/>
        </authorList>
    </citation>
    <scope>NUCLEOTIDE SEQUENCE [LARGE SCALE GENOMIC DNA]</scope>
    <source>
        <strain evidence="1 2">PCC 8005</strain>
    </source>
</reference>
<dbReference type="AlphaFoldDB" id="A0A9P1KGP5"/>
<accession>A0A9P1KGP5</accession>
<evidence type="ECO:0000313" key="1">
    <source>
        <dbReference type="EMBL" id="CDM95123.1"/>
    </source>
</evidence>
<dbReference type="RefSeq" id="WP_257720193.1">
    <property type="nucleotide sequence ID" value="NZ_FO818640.1"/>
</dbReference>
<name>A0A9P1KGP5_9CYAN</name>
<organism evidence="1 2">
    <name type="scientific">Limnospira indica PCC 8005</name>
    <dbReference type="NCBI Taxonomy" id="376219"/>
    <lineage>
        <taxon>Bacteria</taxon>
        <taxon>Bacillati</taxon>
        <taxon>Cyanobacteriota</taxon>
        <taxon>Cyanophyceae</taxon>
        <taxon>Oscillatoriophycideae</taxon>
        <taxon>Oscillatoriales</taxon>
        <taxon>Sirenicapillariaceae</taxon>
        <taxon>Limnospira</taxon>
    </lineage>
</organism>
<protein>
    <submittedName>
        <fullName evidence="1">Uncharacterized protein</fullName>
    </submittedName>
</protein>
<dbReference type="Proteomes" id="UP000032946">
    <property type="component" value="Chromosome"/>
</dbReference>
<evidence type="ECO:0000313" key="2">
    <source>
        <dbReference type="Proteomes" id="UP000032946"/>
    </source>
</evidence>